<dbReference type="SUPFAM" id="SSF54593">
    <property type="entry name" value="Glyoxalase/Bleomycin resistance protein/Dihydroxybiphenyl dioxygenase"/>
    <property type="match status" value="1"/>
</dbReference>
<dbReference type="InterPro" id="IPR028973">
    <property type="entry name" value="PhnB-like"/>
</dbReference>
<accession>A0A6I3I9H8</accession>
<keyword evidence="4" id="KW-1185">Reference proteome</keyword>
<dbReference type="Pfam" id="PF06983">
    <property type="entry name" value="3-dmu-9_3-mt"/>
    <property type="match status" value="1"/>
</dbReference>
<dbReference type="PANTHER" id="PTHR33990">
    <property type="entry name" value="PROTEIN YJDN-RELATED"/>
    <property type="match status" value="1"/>
</dbReference>
<evidence type="ECO:0000256" key="1">
    <source>
        <dbReference type="SAM" id="MobiDB-lite"/>
    </source>
</evidence>
<dbReference type="Proteomes" id="UP000431092">
    <property type="component" value="Unassembled WGS sequence"/>
</dbReference>
<evidence type="ECO:0000259" key="2">
    <source>
        <dbReference type="Pfam" id="PF06983"/>
    </source>
</evidence>
<feature type="domain" description="PhnB-like" evidence="2">
    <location>
        <begin position="47"/>
        <end position="140"/>
    </location>
</feature>
<name>A0A6I3I9H8_9MICO</name>
<evidence type="ECO:0000313" key="4">
    <source>
        <dbReference type="Proteomes" id="UP000431092"/>
    </source>
</evidence>
<dbReference type="EMBL" id="WLVL01000003">
    <property type="protein sequence ID" value="MTB70542.1"/>
    <property type="molecule type" value="Genomic_DNA"/>
</dbReference>
<organism evidence="3 4">
    <name type="scientific">Arsenicicoccus cauae</name>
    <dbReference type="NCBI Taxonomy" id="2663847"/>
    <lineage>
        <taxon>Bacteria</taxon>
        <taxon>Bacillati</taxon>
        <taxon>Actinomycetota</taxon>
        <taxon>Actinomycetes</taxon>
        <taxon>Micrococcales</taxon>
        <taxon>Intrasporangiaceae</taxon>
        <taxon>Arsenicicoccus</taxon>
    </lineage>
</organism>
<proteinExistence type="predicted"/>
<protein>
    <recommendedName>
        <fullName evidence="2">PhnB-like domain-containing protein</fullName>
    </recommendedName>
</protein>
<dbReference type="PANTHER" id="PTHR33990:SF2">
    <property type="entry name" value="PHNB-LIKE DOMAIN-CONTAINING PROTEIN"/>
    <property type="match status" value="1"/>
</dbReference>
<feature type="region of interest" description="Disordered" evidence="1">
    <location>
        <begin position="16"/>
        <end position="42"/>
    </location>
</feature>
<evidence type="ECO:0000313" key="3">
    <source>
        <dbReference type="EMBL" id="MTB70542.1"/>
    </source>
</evidence>
<dbReference type="InterPro" id="IPR029068">
    <property type="entry name" value="Glyas_Bleomycin-R_OHBP_Dase"/>
</dbReference>
<gene>
    <name evidence="3" type="ORF">GGG17_00830</name>
</gene>
<sequence length="145" mass="15486">MGARYLRAAPPAHRAEAVSRASARAPDWGGRTGIRPGTSGEVTTMQGVTPVLWFDGDAVEAARLWTSDIPNSRILTDIPYPEDGDKGEPGAVMVVEFELDGRPYAGLDGGPQFPFSECVSLQVVCDDQEEVDRIWVAALEAAAQG</sequence>
<reference evidence="3 4" key="1">
    <citation type="submission" date="2019-11" db="EMBL/GenBank/DDBJ databases">
        <title>Whole genome sequencing identifies a novel species of the genus Arsenicicoccus isolated from human blood.</title>
        <authorList>
            <person name="Jeong J.H."/>
            <person name="Kweon O.J."/>
            <person name="Kim H.R."/>
            <person name="Kim T.-H."/>
            <person name="Ha S.-M."/>
            <person name="Lee M.-K."/>
        </authorList>
    </citation>
    <scope>NUCLEOTIDE SEQUENCE [LARGE SCALE GENOMIC DNA]</scope>
    <source>
        <strain evidence="3 4">MKL-02</strain>
    </source>
</reference>
<dbReference type="AlphaFoldDB" id="A0A6I3I9H8"/>
<comment type="caution">
    <text evidence="3">The sequence shown here is derived from an EMBL/GenBank/DDBJ whole genome shotgun (WGS) entry which is preliminary data.</text>
</comment>
<dbReference type="Gene3D" id="3.10.180.10">
    <property type="entry name" value="2,3-Dihydroxybiphenyl 1,2-Dioxygenase, domain 1"/>
    <property type="match status" value="1"/>
</dbReference>